<protein>
    <submittedName>
        <fullName evidence="4">Uncharacterized protein</fullName>
    </submittedName>
</protein>
<accession>A0ABD1ZKR8</accession>
<reference evidence="4 5" key="1">
    <citation type="submission" date="2024-09" db="EMBL/GenBank/DDBJ databases">
        <title>Chromosome-scale assembly of Riccia fluitans.</title>
        <authorList>
            <person name="Paukszto L."/>
            <person name="Sawicki J."/>
            <person name="Karawczyk K."/>
            <person name="Piernik-Szablinska J."/>
            <person name="Szczecinska M."/>
            <person name="Mazdziarz M."/>
        </authorList>
    </citation>
    <scope>NUCLEOTIDE SEQUENCE [LARGE SCALE GENOMIC DNA]</scope>
    <source>
        <strain evidence="4">Rf_01</strain>
        <tissue evidence="4">Aerial parts of the thallus</tissue>
    </source>
</reference>
<gene>
    <name evidence="4" type="ORF">R1flu_020053</name>
</gene>
<dbReference type="PANTHER" id="PTHR45648:SF166">
    <property type="entry name" value="OS02G0617400 PROTEIN"/>
    <property type="match status" value="1"/>
</dbReference>
<dbReference type="EMBL" id="JBHFFA010000001">
    <property type="protein sequence ID" value="KAL2651925.1"/>
    <property type="molecule type" value="Genomic_DNA"/>
</dbReference>
<evidence type="ECO:0000313" key="4">
    <source>
        <dbReference type="EMBL" id="KAL2651925.1"/>
    </source>
</evidence>
<dbReference type="Pfam" id="PF00657">
    <property type="entry name" value="Lipase_GDSL"/>
    <property type="match status" value="1"/>
</dbReference>
<comment type="similarity">
    <text evidence="1">Belongs to the 'GDSL' lipolytic enzyme family.</text>
</comment>
<keyword evidence="3" id="KW-0732">Signal</keyword>
<feature type="chain" id="PRO_5044890631" evidence="3">
    <location>
        <begin position="23"/>
        <end position="393"/>
    </location>
</feature>
<dbReference type="Gene3D" id="3.40.50.1110">
    <property type="entry name" value="SGNH hydrolase"/>
    <property type="match status" value="1"/>
</dbReference>
<proteinExistence type="inferred from homology"/>
<dbReference type="CDD" id="cd01837">
    <property type="entry name" value="SGNH_plant_lipase_like"/>
    <property type="match status" value="1"/>
</dbReference>
<organism evidence="4 5">
    <name type="scientific">Riccia fluitans</name>
    <dbReference type="NCBI Taxonomy" id="41844"/>
    <lineage>
        <taxon>Eukaryota</taxon>
        <taxon>Viridiplantae</taxon>
        <taxon>Streptophyta</taxon>
        <taxon>Embryophyta</taxon>
        <taxon>Marchantiophyta</taxon>
        <taxon>Marchantiopsida</taxon>
        <taxon>Marchantiidae</taxon>
        <taxon>Marchantiales</taxon>
        <taxon>Ricciaceae</taxon>
        <taxon>Riccia</taxon>
    </lineage>
</organism>
<dbReference type="AlphaFoldDB" id="A0ABD1ZKR8"/>
<dbReference type="InterPro" id="IPR001087">
    <property type="entry name" value="GDSL"/>
</dbReference>
<comment type="caution">
    <text evidence="4">The sequence shown here is derived from an EMBL/GenBank/DDBJ whole genome shotgun (WGS) entry which is preliminary data.</text>
</comment>
<evidence type="ECO:0000256" key="3">
    <source>
        <dbReference type="SAM" id="SignalP"/>
    </source>
</evidence>
<sequence>MSQLSLVLVLTLALIPSQWSWGIRKIDGIYAQPSEMNYAPPRWNVPAMYIFGDSTADSGNNNELRTIARANFPPYGRDFDSRHASGRFSNGKMTSDWINDLLRLPLAPPYLSRESRMFPFQGANFASAGAGILNNTGNVLGEKISGWQQIELFLERRNGLIATMGVDAASKHLRDSILYFATGGNDYIHNWITNDTDAALLPNNEFNTLLLTTFENQLQVLYYAGARKAAVLGIGPVGCAPHFLWQTNTTTGDCLESVNEYVSEFNDGLREMLVRFNQQNRGAHFEYRDCFDVIYRMVKFPFNYGFSNGNTACCGVGNYGGGDRCLSPMMVCDNPPLNFWWDEYHPSHLANNFVARQLWSGVDPSTTTRNSTSTALYSFLTIQQLAALQLTGD</sequence>
<dbReference type="PANTHER" id="PTHR45648">
    <property type="entry name" value="GDSL LIPASE/ACYLHYDROLASE FAMILY PROTEIN (AFU_ORTHOLOGUE AFUA_4G14700)"/>
    <property type="match status" value="1"/>
</dbReference>
<evidence type="ECO:0000256" key="1">
    <source>
        <dbReference type="ARBA" id="ARBA00008668"/>
    </source>
</evidence>
<feature type="signal peptide" evidence="3">
    <location>
        <begin position="1"/>
        <end position="22"/>
    </location>
</feature>
<dbReference type="InterPro" id="IPR035669">
    <property type="entry name" value="SGNH_plant_lipase-like"/>
</dbReference>
<keyword evidence="2" id="KW-0378">Hydrolase</keyword>
<dbReference type="InterPro" id="IPR036514">
    <property type="entry name" value="SGNH_hydro_sf"/>
</dbReference>
<evidence type="ECO:0000313" key="5">
    <source>
        <dbReference type="Proteomes" id="UP001605036"/>
    </source>
</evidence>
<dbReference type="Proteomes" id="UP001605036">
    <property type="component" value="Unassembled WGS sequence"/>
</dbReference>
<dbReference type="GO" id="GO:0016787">
    <property type="term" value="F:hydrolase activity"/>
    <property type="evidence" value="ECO:0007669"/>
    <property type="project" value="UniProtKB-KW"/>
</dbReference>
<dbReference type="InterPro" id="IPR051058">
    <property type="entry name" value="GDSL_Est/Lipase"/>
</dbReference>
<keyword evidence="5" id="KW-1185">Reference proteome</keyword>
<name>A0ABD1ZKR8_9MARC</name>
<evidence type="ECO:0000256" key="2">
    <source>
        <dbReference type="ARBA" id="ARBA00022801"/>
    </source>
</evidence>